<keyword evidence="1" id="KW-1133">Transmembrane helix</keyword>
<name>A0A5B9W5J3_9BACT</name>
<dbReference type="EMBL" id="CP042997">
    <property type="protein sequence ID" value="QEH35409.1"/>
    <property type="molecule type" value="Genomic_DNA"/>
</dbReference>
<gene>
    <name evidence="2" type="ORF">OJF2_39610</name>
</gene>
<evidence type="ECO:0000313" key="3">
    <source>
        <dbReference type="Proteomes" id="UP000324233"/>
    </source>
</evidence>
<evidence type="ECO:0000313" key="2">
    <source>
        <dbReference type="EMBL" id="QEH35409.1"/>
    </source>
</evidence>
<reference evidence="2 3" key="1">
    <citation type="submission" date="2019-08" db="EMBL/GenBank/DDBJ databases">
        <title>Deep-cultivation of Planctomycetes and their phenomic and genomic characterization uncovers novel biology.</title>
        <authorList>
            <person name="Wiegand S."/>
            <person name="Jogler M."/>
            <person name="Boedeker C."/>
            <person name="Pinto D."/>
            <person name="Vollmers J."/>
            <person name="Rivas-Marin E."/>
            <person name="Kohn T."/>
            <person name="Peeters S.H."/>
            <person name="Heuer A."/>
            <person name="Rast P."/>
            <person name="Oberbeckmann S."/>
            <person name="Bunk B."/>
            <person name="Jeske O."/>
            <person name="Meyerdierks A."/>
            <person name="Storesund J.E."/>
            <person name="Kallscheuer N."/>
            <person name="Luecker S."/>
            <person name="Lage O.M."/>
            <person name="Pohl T."/>
            <person name="Merkel B.J."/>
            <person name="Hornburger P."/>
            <person name="Mueller R.-W."/>
            <person name="Bruemmer F."/>
            <person name="Labrenz M."/>
            <person name="Spormann A.M."/>
            <person name="Op den Camp H."/>
            <person name="Overmann J."/>
            <person name="Amann R."/>
            <person name="Jetten M.S.M."/>
            <person name="Mascher T."/>
            <person name="Medema M.H."/>
            <person name="Devos D.P."/>
            <person name="Kaster A.-K."/>
            <person name="Ovreas L."/>
            <person name="Rohde M."/>
            <person name="Galperin M.Y."/>
            <person name="Jogler C."/>
        </authorList>
    </citation>
    <scope>NUCLEOTIDE SEQUENCE [LARGE SCALE GENOMIC DNA]</scope>
    <source>
        <strain evidence="2 3">OJF2</strain>
    </source>
</reference>
<proteinExistence type="predicted"/>
<evidence type="ECO:0000256" key="1">
    <source>
        <dbReference type="SAM" id="Phobius"/>
    </source>
</evidence>
<dbReference type="KEGG" id="agv:OJF2_39610"/>
<feature type="transmembrane region" description="Helical" evidence="1">
    <location>
        <begin position="112"/>
        <end position="134"/>
    </location>
</feature>
<dbReference type="RefSeq" id="WP_148595216.1">
    <property type="nucleotide sequence ID" value="NZ_CP042997.1"/>
</dbReference>
<dbReference type="AlphaFoldDB" id="A0A5B9W5J3"/>
<keyword evidence="1" id="KW-0472">Membrane</keyword>
<dbReference type="OrthoDB" id="298091at2"/>
<sequence>MEGKSPEDAGKPLAPKAAVGCLFALISVPAVFAAKFVEMRIGDALGIQIKPDVHPVLLLTVFGLTHQIVNVILKRQRFAHSGKTVETWYRADLEAIPESAEKGRVEIHAKRGLNIGFGAASLGFSLAGAASLLHPDGMRHWPQVLACVGAFGVCSAGCFYELNHGKPQAWADAYGVTGYPRRFGFRRRFVPWSRIDSCDIETHHDPRGRLVGDRLVTLKDAAGKRLLTMAFSGLTEDPAPLIKAIRAHLPKADTGLEGW</sequence>
<dbReference type="Proteomes" id="UP000324233">
    <property type="component" value="Chromosome"/>
</dbReference>
<keyword evidence="3" id="KW-1185">Reference proteome</keyword>
<feature type="transmembrane region" description="Helical" evidence="1">
    <location>
        <begin position="57"/>
        <end position="73"/>
    </location>
</feature>
<feature type="transmembrane region" description="Helical" evidence="1">
    <location>
        <begin position="140"/>
        <end position="160"/>
    </location>
</feature>
<protein>
    <submittedName>
        <fullName evidence="2">Uncharacterized protein</fullName>
    </submittedName>
</protein>
<keyword evidence="1" id="KW-0812">Transmembrane</keyword>
<organism evidence="2 3">
    <name type="scientific">Aquisphaera giovannonii</name>
    <dbReference type="NCBI Taxonomy" id="406548"/>
    <lineage>
        <taxon>Bacteria</taxon>
        <taxon>Pseudomonadati</taxon>
        <taxon>Planctomycetota</taxon>
        <taxon>Planctomycetia</taxon>
        <taxon>Isosphaerales</taxon>
        <taxon>Isosphaeraceae</taxon>
        <taxon>Aquisphaera</taxon>
    </lineage>
</organism>
<accession>A0A5B9W5J3</accession>